<dbReference type="WBParaSite" id="ES5_v2.g21218.t1">
    <property type="protein sequence ID" value="ES5_v2.g21218.t1"/>
    <property type="gene ID" value="ES5_v2.g21218"/>
</dbReference>
<evidence type="ECO:0000313" key="1">
    <source>
        <dbReference type="Proteomes" id="UP000887579"/>
    </source>
</evidence>
<proteinExistence type="predicted"/>
<sequence>MVDLNRIIPSAPRDEDFSNRFMAYCDKFFRYLKNISRKPVPLQMAVGSGSGFVLSYFCTKGSKIVAMLLGCSFILLQFFNYRGYIKFHRTQFQEDIDSVSNKIKKHVGYRQGFPSTHEMDDFMTRYSYLFSSFICGNLIGYGMA</sequence>
<name>A0AC34FUU6_9BILA</name>
<organism evidence="1 2">
    <name type="scientific">Panagrolaimus sp. ES5</name>
    <dbReference type="NCBI Taxonomy" id="591445"/>
    <lineage>
        <taxon>Eukaryota</taxon>
        <taxon>Metazoa</taxon>
        <taxon>Ecdysozoa</taxon>
        <taxon>Nematoda</taxon>
        <taxon>Chromadorea</taxon>
        <taxon>Rhabditida</taxon>
        <taxon>Tylenchina</taxon>
        <taxon>Panagrolaimomorpha</taxon>
        <taxon>Panagrolaimoidea</taxon>
        <taxon>Panagrolaimidae</taxon>
        <taxon>Panagrolaimus</taxon>
    </lineage>
</organism>
<evidence type="ECO:0000313" key="2">
    <source>
        <dbReference type="WBParaSite" id="ES5_v2.g21218.t1"/>
    </source>
</evidence>
<protein>
    <submittedName>
        <fullName evidence="2">Uncharacterized protein</fullName>
    </submittedName>
</protein>
<reference evidence="2" key="1">
    <citation type="submission" date="2022-11" db="UniProtKB">
        <authorList>
            <consortium name="WormBaseParasite"/>
        </authorList>
    </citation>
    <scope>IDENTIFICATION</scope>
</reference>
<dbReference type="Proteomes" id="UP000887579">
    <property type="component" value="Unplaced"/>
</dbReference>
<accession>A0AC34FUU6</accession>